<evidence type="ECO:0000313" key="3">
    <source>
        <dbReference type="Proteomes" id="UP000199403"/>
    </source>
</evidence>
<dbReference type="InterPro" id="IPR037165">
    <property type="entry name" value="AldOxase/xan_DH_Mopterin-bd_sf"/>
</dbReference>
<dbReference type="PANTHER" id="PTHR47495">
    <property type="entry name" value="ALDEHYDE DEHYDROGENASE"/>
    <property type="match status" value="1"/>
</dbReference>
<gene>
    <name evidence="2" type="ORF">SAMN05192553_102278</name>
</gene>
<dbReference type="STRING" id="1416801.SAMN05192553_102278"/>
<dbReference type="InterPro" id="IPR000674">
    <property type="entry name" value="Ald_Oxase/Xan_DH_a/b"/>
</dbReference>
<dbReference type="Proteomes" id="UP000199403">
    <property type="component" value="Unassembled WGS sequence"/>
</dbReference>
<dbReference type="AlphaFoldDB" id="A0A1H6W5V8"/>
<dbReference type="OrthoDB" id="605889at2"/>
<dbReference type="InterPro" id="IPR012368">
    <property type="entry name" value="OxRdtase_Mopterin-bd_su_IorB"/>
</dbReference>
<dbReference type="Gene3D" id="3.90.1170.50">
    <property type="entry name" value="Aldehyde oxidase/xanthine dehydrogenase, a/b hammerhead"/>
    <property type="match status" value="1"/>
</dbReference>
<dbReference type="PIRSF" id="PIRSF036389">
    <property type="entry name" value="IOR_B"/>
    <property type="match status" value="1"/>
</dbReference>
<protein>
    <submittedName>
        <fullName evidence="2">Isoquinoline 1-oxidoreductase, beta subunit</fullName>
    </submittedName>
</protein>
<dbReference type="Pfam" id="PF20256">
    <property type="entry name" value="MoCoBD_2"/>
    <property type="match status" value="2"/>
</dbReference>
<keyword evidence="3" id="KW-1185">Reference proteome</keyword>
<dbReference type="InterPro" id="IPR052516">
    <property type="entry name" value="N-heterocyclic_Hydroxylase"/>
</dbReference>
<dbReference type="InterPro" id="IPR046867">
    <property type="entry name" value="AldOxase/xan_DH_MoCoBD2"/>
</dbReference>
<dbReference type="EMBL" id="FNZH01000002">
    <property type="protein sequence ID" value="SEJ07892.1"/>
    <property type="molecule type" value="Genomic_DNA"/>
</dbReference>
<dbReference type="SUPFAM" id="SSF56003">
    <property type="entry name" value="Molybdenum cofactor-binding domain"/>
    <property type="match status" value="2"/>
</dbReference>
<feature type="domain" description="Aldehyde oxidase/xanthine dehydrogenase a/b hammerhead" evidence="1">
    <location>
        <begin position="219"/>
        <end position="309"/>
    </location>
</feature>
<dbReference type="RefSeq" id="WP_092170968.1">
    <property type="nucleotide sequence ID" value="NZ_FNZH01000002.1"/>
</dbReference>
<organism evidence="2 3">
    <name type="scientific">Cyclobacterium xiamenense</name>
    <dbReference type="NCBI Taxonomy" id="1297121"/>
    <lineage>
        <taxon>Bacteria</taxon>
        <taxon>Pseudomonadati</taxon>
        <taxon>Bacteroidota</taxon>
        <taxon>Cytophagia</taxon>
        <taxon>Cytophagales</taxon>
        <taxon>Cyclobacteriaceae</taxon>
        <taxon>Cyclobacterium</taxon>
    </lineage>
</organism>
<dbReference type="PANTHER" id="PTHR47495:SF3">
    <property type="entry name" value="BLR6219 PROTEIN"/>
    <property type="match status" value="1"/>
</dbReference>
<dbReference type="InterPro" id="IPR008274">
    <property type="entry name" value="AldOxase/xan_DH_MoCoBD1"/>
</dbReference>
<reference evidence="3" key="1">
    <citation type="submission" date="2016-10" db="EMBL/GenBank/DDBJ databases">
        <authorList>
            <person name="Varghese N."/>
            <person name="Submissions S."/>
        </authorList>
    </citation>
    <scope>NUCLEOTIDE SEQUENCE [LARGE SCALE GENOMIC DNA]</scope>
    <source>
        <strain evidence="3">IBRC-M 10761</strain>
    </source>
</reference>
<sequence>MLPKLPFFSKKEPIDKSRVYLPDRREFLKISSLIGGGFLLGVNFQCAGPKGETRTFAPNAYLRIASDNTVTIIAHRSEMGTGIRTTLPMVLADELGADWKAVRIEQAVGDEATYGDQNTDGSYSIRMFFEPMRRAGATARHMLRQAAAEQWDLDVSGCDTRDGMVIHESSGQQIPFGDLVERLQQLSIPEEESLTLRSLSDYTLVGKDVPIYDIQEITQGKARFGADLDLPGQQIAVILRSPVVGATIRSYNEEKALQVPGVTQVIKIAGNGLHPGLNKPLEGLAVLADHTWAAMKGREALEVDWDLGDNRDYQCATQMEAMIASTQQEGRLRREKGSIKTAFAGGGKTFENTYRAPYYAHATIEPPAALADYKDDGSIVIWAPTQHPQWARDSVAEALDMDVSRVTVHVTLLGGGFGRKSKPDFVVEAALLSKAIQKPVRVQWTREDDLHHDFYHSHSAQRIKAQLDGSGKLVAWNHHTVFPAIGGTSNAEELHPSDGEMGLGCTDFPYDVPNIRIESHEARAHTRVGWLRSVSNIHHAFAICTMLDEIAEDRRMDPVDYVLSLLGEDRKLSFAEEMKGSYPNYGEAIEEYPWDTARMKAVIRRVAAEAGWEEAINQGKTLGFAAHKSFLTYVACVVEVAEDASGNLIIPEVHYAVDCGIPVNTDRIRSQFEGGAQFATSLALSSAIRFENGQVIQNNFDGYQIIRMPEAPKKIYTHIIESTEKPTGVGEPPVPPFIPALCNALYKLKGKRIYELPIKEGFA</sequence>
<dbReference type="Gene3D" id="3.30.365.10">
    <property type="entry name" value="Aldehyde oxidase/xanthine dehydrogenase, molybdopterin binding domain"/>
    <property type="match status" value="4"/>
</dbReference>
<proteinExistence type="predicted"/>
<dbReference type="Pfam" id="PF02738">
    <property type="entry name" value="MoCoBD_1"/>
    <property type="match status" value="1"/>
</dbReference>
<dbReference type="SMART" id="SM01008">
    <property type="entry name" value="Ald_Xan_dh_C"/>
    <property type="match status" value="1"/>
</dbReference>
<evidence type="ECO:0000259" key="1">
    <source>
        <dbReference type="SMART" id="SM01008"/>
    </source>
</evidence>
<name>A0A1H6W5V8_9BACT</name>
<dbReference type="GO" id="GO:0016491">
    <property type="term" value="F:oxidoreductase activity"/>
    <property type="evidence" value="ECO:0007669"/>
    <property type="project" value="InterPro"/>
</dbReference>
<evidence type="ECO:0000313" key="2">
    <source>
        <dbReference type="EMBL" id="SEJ07892.1"/>
    </source>
</evidence>
<accession>A0A1H6W5V8</accession>